<dbReference type="SUPFAM" id="SSF69304">
    <property type="entry name" value="Tricorn protease N-terminal domain"/>
    <property type="match status" value="1"/>
</dbReference>
<feature type="active site" description="Charge relay system" evidence="8">
    <location>
        <position position="1026"/>
    </location>
</feature>
<keyword evidence="4 7" id="KW-0645">Protease</keyword>
<dbReference type="InterPro" id="IPR029414">
    <property type="entry name" value="Tricorn_PDZ"/>
</dbReference>
<feature type="active site" description="Charge relay system" evidence="8">
    <location>
        <position position="743"/>
    </location>
</feature>
<evidence type="ECO:0000256" key="5">
    <source>
        <dbReference type="ARBA" id="ARBA00022801"/>
    </source>
</evidence>
<dbReference type="EMBL" id="ADMC01000025">
    <property type="protein sequence ID" value="EHP46676.1"/>
    <property type="molecule type" value="Genomic_DNA"/>
</dbReference>
<dbReference type="eggNOG" id="COG0793">
    <property type="taxonomic scope" value="Bacteria"/>
</dbReference>
<dbReference type="EC" id="3.4.21.-" evidence="7"/>
<feature type="domain" description="Tail specific protease" evidence="10">
    <location>
        <begin position="846"/>
        <end position="1037"/>
    </location>
</feature>
<proteinExistence type="inferred from homology"/>
<gene>
    <name evidence="11" type="ORF">HMPREF9449_02293</name>
</gene>
<evidence type="ECO:0000256" key="8">
    <source>
        <dbReference type="PIRSR" id="PIRSR036421-1"/>
    </source>
</evidence>
<dbReference type="GO" id="GO:0005737">
    <property type="term" value="C:cytoplasm"/>
    <property type="evidence" value="ECO:0007669"/>
    <property type="project" value="UniProtKB-SubCell"/>
</dbReference>
<dbReference type="SMART" id="SM00245">
    <property type="entry name" value="TSPc"/>
    <property type="match status" value="1"/>
</dbReference>
<comment type="function">
    <text evidence="7">Degrades oligopeptides.</text>
</comment>
<comment type="similarity">
    <text evidence="2 7">Belongs to the peptidase S41B family.</text>
</comment>
<dbReference type="SUPFAM" id="SSF50156">
    <property type="entry name" value="PDZ domain-like"/>
    <property type="match status" value="1"/>
</dbReference>
<dbReference type="SUPFAM" id="SSF82171">
    <property type="entry name" value="DPP6 N-terminal domain-like"/>
    <property type="match status" value="1"/>
</dbReference>
<dbReference type="Pfam" id="PF03572">
    <property type="entry name" value="Peptidase_S41"/>
    <property type="match status" value="1"/>
</dbReference>
<dbReference type="HOGENOM" id="CLU_005503_0_0_10"/>
<evidence type="ECO:0000256" key="1">
    <source>
        <dbReference type="ARBA" id="ARBA00004496"/>
    </source>
</evidence>
<comment type="caution">
    <text evidence="11">The sequence shown here is derived from an EMBL/GenBank/DDBJ whole genome shotgun (WGS) entry which is preliminary data.</text>
</comment>
<dbReference type="PIRSF" id="PIRSF036421">
    <property type="entry name" value="Tricorn_protease"/>
    <property type="match status" value="1"/>
</dbReference>
<dbReference type="RefSeq" id="WP_009137440.1">
    <property type="nucleotide sequence ID" value="NZ_JH594596.1"/>
</dbReference>
<dbReference type="GeneID" id="98069839"/>
<evidence type="ECO:0000313" key="11">
    <source>
        <dbReference type="EMBL" id="EHP46676.1"/>
    </source>
</evidence>
<evidence type="ECO:0000256" key="6">
    <source>
        <dbReference type="ARBA" id="ARBA00022825"/>
    </source>
</evidence>
<dbReference type="Pfam" id="PF26550">
    <property type="entry name" value="Tricorn_2nd"/>
    <property type="match status" value="1"/>
</dbReference>
<evidence type="ECO:0000256" key="9">
    <source>
        <dbReference type="PIRSR" id="PIRSR036421-3"/>
    </source>
</evidence>
<dbReference type="Gene3D" id="3.90.226.10">
    <property type="entry name" value="2-enoyl-CoA Hydratase, Chain A, domain 1"/>
    <property type="match status" value="1"/>
</dbReference>
<keyword evidence="3 7" id="KW-0963">Cytoplasm</keyword>
<dbReference type="Gene3D" id="2.30.42.10">
    <property type="match status" value="1"/>
</dbReference>
<dbReference type="Pfam" id="PF14685">
    <property type="entry name" value="PDZ_Tricorn"/>
    <property type="match status" value="1"/>
</dbReference>
<accession>H1DIR4</accession>
<dbReference type="Gene3D" id="2.120.10.60">
    <property type="entry name" value="Tricorn protease N-terminal domain"/>
    <property type="match status" value="1"/>
</dbReference>
<dbReference type="GO" id="GO:0008236">
    <property type="term" value="F:serine-type peptidase activity"/>
    <property type="evidence" value="ECO:0007669"/>
    <property type="project" value="UniProtKB-UniRule"/>
</dbReference>
<dbReference type="PANTHER" id="PTHR43253">
    <property type="entry name" value="TRICORN PROTEASE HOMOLOG 2-RELATED"/>
    <property type="match status" value="1"/>
</dbReference>
<evidence type="ECO:0000313" key="12">
    <source>
        <dbReference type="Proteomes" id="UP000004892"/>
    </source>
</evidence>
<dbReference type="eggNOG" id="COG4946">
    <property type="taxonomic scope" value="Bacteria"/>
</dbReference>
<dbReference type="Gene3D" id="3.30.750.44">
    <property type="match status" value="1"/>
</dbReference>
<dbReference type="PATRIC" id="fig|742817.3.peg.2456"/>
<dbReference type="InterPro" id="IPR012393">
    <property type="entry name" value="Tricorn_protease"/>
</dbReference>
<name>H1DIR4_9BACT</name>
<sequence>MKKCFILVFLMAFVFGTYGEEARLLRFPHIQGNKIVFSYAGDLYTVDATGGTARKLTSDIGYEMFPRFSPDGKYIAFTGQYDGNTEVFVMPAEGGQPKRLTYTATLGRDDLGDRMGPNNIVIGWTPDSKNILFRSRQYTFNDFTGQLFTIPVEGGEATEIPLKNGGFASYSPDGKKLAYNYVFREFRTWKRYQGGMADDIRIFDFDTKKSEKITDHIRQDIIPMWSADGNEIYYISDRDNVMNLYVYNVQDKSTKQLTFSKDYDIKFPAIGKDQIVYEQGGYIYKFDTQSKQITKVPVEIDNDQLYSRPLLKDVSGQIRNIDISPNGERILLTARGDLFSVPAKKGITYNLTNSSDANDFAGTWSPDGQKIAYISDKNGEFNIWIRDVFTGKEQDLTQNLKTYIFNILWSPDSKKIAWNDKQNNLNITDVATGKTETVETSGIGTFYSYNWSPDSKYLTYVRPEKNTNNLILYNLDTKEKHQITDGWYEINSPNFSSDGKYLVFSSARTFNPTYSQTEWNHVYTNMNKIYILPLTEEAPIPFAPENDNLKPAPLEKAVKPENTSKKSKTKQITSTEKAVVYNFENLNNRVIELPVPASYYYNINMIGQKVYYNRGRETHVYDLDAQKETNLKAFISFGPGYKKAIAMEGKNMQVIDIPNGPVSISEPISLKDVKKYIDFHQEWMQIYNESWRQMRDFFYARNMHGVDWEGVQEKYKVLVPYVNHRTDLTYIIGEMIAELSVGHAYSENGEHPEPARISMGLLGAKFEKDASGYFRVKKIIEGANWDKATRSPLTMPGVNVKEGDYIISINGQSLKDTDNLFKYLVDKADKTVEMEVNTVADAKGARKVLVVPLADESQLYYYNWVQNNIRKVSEATHGEVGYIHIPDMGVAGLNEFVKHYYPQLGKKALIIDDRGNGGGNVSPMITERLLRVPTFYTMHTNQKEGSVNPVGTFVGPKVLLVNEYSASDGDLFPYRFKYNKLGTIIGHRTWGGVVGYSGMVPVVDGGAIVTPSYAPFAVDGSGFIIEGSGVTPHLEIDNDPYKEYMGEDEQLNKAIEIILEKLKTEMPHEPAIPPFPDKSGK</sequence>
<dbReference type="Gene3D" id="2.130.10.10">
    <property type="entry name" value="YVTN repeat-like/Quinoprotein amine dehydrogenase"/>
    <property type="match status" value="1"/>
</dbReference>
<dbReference type="SUPFAM" id="SSF52096">
    <property type="entry name" value="ClpP/crotonase"/>
    <property type="match status" value="1"/>
</dbReference>
<protein>
    <recommendedName>
        <fullName evidence="7">Tricorn protease homolog</fullName>
        <ecNumber evidence="7">3.4.21.-</ecNumber>
    </recommendedName>
</protein>
<dbReference type="Pfam" id="PF14684">
    <property type="entry name" value="Tricorn_C1"/>
    <property type="match status" value="1"/>
</dbReference>
<dbReference type="STRING" id="742817.HMPREF9449_02293"/>
<dbReference type="InterPro" id="IPR005151">
    <property type="entry name" value="Tail-specific_protease"/>
</dbReference>
<dbReference type="InterPro" id="IPR015943">
    <property type="entry name" value="WD40/YVTN_repeat-like_dom_sf"/>
</dbReference>
<reference evidence="11 12" key="1">
    <citation type="submission" date="2012-01" db="EMBL/GenBank/DDBJ databases">
        <title>The Genome Sequence of Odoribacter laneus YIT 12061.</title>
        <authorList>
            <consortium name="The Broad Institute Genome Sequencing Platform"/>
            <person name="Earl A."/>
            <person name="Ward D."/>
            <person name="Feldgarden M."/>
            <person name="Gevers D."/>
            <person name="Morotomi M."/>
            <person name="Young S.K."/>
            <person name="Zeng Q."/>
            <person name="Gargeya S."/>
            <person name="Fitzgerald M."/>
            <person name="Haas B."/>
            <person name="Abouelleil A."/>
            <person name="Alvarado L."/>
            <person name="Arachchi H.M."/>
            <person name="Berlin A."/>
            <person name="Chapman S.B."/>
            <person name="Gearin G."/>
            <person name="Goldberg J."/>
            <person name="Griggs A."/>
            <person name="Gujja S."/>
            <person name="Hansen M."/>
            <person name="Heiman D."/>
            <person name="Howarth C."/>
            <person name="Larimer J."/>
            <person name="Lui A."/>
            <person name="MacDonald P.J.P."/>
            <person name="McCowen C."/>
            <person name="Montmayeur A."/>
            <person name="Murphy C."/>
            <person name="Neiman D."/>
            <person name="Pearson M."/>
            <person name="Priest M."/>
            <person name="Roberts A."/>
            <person name="Saif S."/>
            <person name="Shea T."/>
            <person name="Sisk P."/>
            <person name="Stolte C."/>
            <person name="Sykes S."/>
            <person name="Wortman J."/>
            <person name="Nusbaum C."/>
            <person name="Birren B."/>
        </authorList>
    </citation>
    <scope>NUCLEOTIDE SEQUENCE [LARGE SCALE GENOMIC DNA]</scope>
    <source>
        <strain evidence="11 12">YIT 12061</strain>
    </source>
</reference>
<dbReference type="Pfam" id="PF26549">
    <property type="entry name" value="Tricorn_N"/>
    <property type="match status" value="1"/>
</dbReference>
<dbReference type="PANTHER" id="PTHR43253:SF1">
    <property type="entry name" value="TRICORN PROTEASE HOMOLOG 2-RELATED"/>
    <property type="match status" value="1"/>
</dbReference>
<dbReference type="GO" id="GO:0006508">
    <property type="term" value="P:proteolysis"/>
    <property type="evidence" value="ECO:0007669"/>
    <property type="project" value="UniProtKB-UniRule"/>
</dbReference>
<keyword evidence="6 7" id="KW-0720">Serine protease</keyword>
<keyword evidence="5 7" id="KW-0378">Hydrolase</keyword>
<dbReference type="AlphaFoldDB" id="H1DIR4"/>
<keyword evidence="12" id="KW-1185">Reference proteome</keyword>
<comment type="subcellular location">
    <subcellularLocation>
        <location evidence="1 7">Cytoplasm</location>
    </subcellularLocation>
</comment>
<dbReference type="InterPro" id="IPR028204">
    <property type="entry name" value="Tricorn_C1"/>
</dbReference>
<dbReference type="CDD" id="cd07562">
    <property type="entry name" value="Peptidase_S41_TRI"/>
    <property type="match status" value="1"/>
</dbReference>
<dbReference type="InterPro" id="IPR036034">
    <property type="entry name" value="PDZ_sf"/>
</dbReference>
<dbReference type="Proteomes" id="UP000004892">
    <property type="component" value="Unassembled WGS sequence"/>
</dbReference>
<organism evidence="11 12">
    <name type="scientific">Odoribacter laneus YIT 12061</name>
    <dbReference type="NCBI Taxonomy" id="742817"/>
    <lineage>
        <taxon>Bacteria</taxon>
        <taxon>Pseudomonadati</taxon>
        <taxon>Bacteroidota</taxon>
        <taxon>Bacteroidia</taxon>
        <taxon>Bacteroidales</taxon>
        <taxon>Odoribacteraceae</taxon>
        <taxon>Odoribacter</taxon>
    </lineage>
</organism>
<evidence type="ECO:0000259" key="10">
    <source>
        <dbReference type="SMART" id="SM00245"/>
    </source>
</evidence>
<evidence type="ECO:0000256" key="2">
    <source>
        <dbReference type="ARBA" id="ARBA00008524"/>
    </source>
</evidence>
<evidence type="ECO:0000256" key="4">
    <source>
        <dbReference type="ARBA" id="ARBA00022670"/>
    </source>
</evidence>
<dbReference type="InterPro" id="IPR029045">
    <property type="entry name" value="ClpP/crotonase-like_dom_sf"/>
</dbReference>
<feature type="active site" description="Nucleophile" evidence="8">
    <location>
        <position position="967"/>
    </location>
</feature>
<feature type="site" description="Transition state stabilizer; via amide nitrogen" evidence="9">
    <location>
        <position position="968"/>
    </location>
</feature>
<evidence type="ECO:0000256" key="3">
    <source>
        <dbReference type="ARBA" id="ARBA00022490"/>
    </source>
</evidence>
<evidence type="ECO:0000256" key="7">
    <source>
        <dbReference type="PIRNR" id="PIRNR036421"/>
    </source>
</evidence>